<dbReference type="RefSeq" id="WP_091615801.1">
    <property type="nucleotide sequence ID" value="NZ_FNNC01000006.1"/>
</dbReference>
<dbReference type="InterPro" id="IPR002881">
    <property type="entry name" value="DUF58"/>
</dbReference>
<keyword evidence="4" id="KW-1185">Reference proteome</keyword>
<sequence>MNRFLKIGRKVMQLAAVLAALAVLFIYAMFQGGFVSWFLFYSVTTLAVIQLLLLIYPLRSLKAERRLDADMLSFDGHTEAVVTLKKRIPLPLIYVKIRDHQPYGLRDWETSAEALIFPFFQREASYSYSLMGRRRGKHTIDYLRVRSGDLFGFVEKDYDILVSSTVTVLPRMRKLANWNTTADNSSEAVSLSQRLQNESVNVAGVRDYTPGDRMANIDWKVTARAGKLVTKEFEAEKGQGYFLLLENATDITSEPFETAVEFAASLTEYAYQMKMPIGYGVTASGQLLQPPGTSKEHFQRIYQSLAYVELHTEPEASPFLRQAPGLGALIYVTPVLSKVRIKELKQWAGQKRSVIVALLPDESGFSRREGAEALRHTNIHIYYVQPGEAGFEVL</sequence>
<reference evidence="3 4" key="1">
    <citation type="submission" date="2016-10" db="EMBL/GenBank/DDBJ databases">
        <authorList>
            <person name="de Groot N.N."/>
        </authorList>
    </citation>
    <scope>NUCLEOTIDE SEQUENCE [LARGE SCALE GENOMIC DNA]</scope>
    <source>
        <strain evidence="3 4">DSM 23126</strain>
    </source>
</reference>
<dbReference type="PANTHER" id="PTHR34351:SF2">
    <property type="entry name" value="DUF58 DOMAIN-CONTAINING PROTEIN"/>
    <property type="match status" value="1"/>
</dbReference>
<keyword evidence="1" id="KW-0472">Membrane</keyword>
<dbReference type="EMBL" id="FNNC01000006">
    <property type="protein sequence ID" value="SDW85490.1"/>
    <property type="molecule type" value="Genomic_DNA"/>
</dbReference>
<dbReference type="AlphaFoldDB" id="A0A1H2WXZ8"/>
<dbReference type="OrthoDB" id="140416at2"/>
<feature type="transmembrane region" description="Helical" evidence="1">
    <location>
        <begin position="36"/>
        <end position="56"/>
    </location>
</feature>
<dbReference type="Pfam" id="PF01882">
    <property type="entry name" value="DUF58"/>
    <property type="match status" value="1"/>
</dbReference>
<gene>
    <name evidence="3" type="ORF">SAMN05421781_2550</name>
</gene>
<keyword evidence="1" id="KW-0812">Transmembrane</keyword>
<dbReference type="STRING" id="1122204.SAMN05421781_2550"/>
<evidence type="ECO:0000256" key="1">
    <source>
        <dbReference type="SAM" id="Phobius"/>
    </source>
</evidence>
<organism evidence="3 4">
    <name type="scientific">Marinococcus luteus</name>
    <dbReference type="NCBI Taxonomy" id="1122204"/>
    <lineage>
        <taxon>Bacteria</taxon>
        <taxon>Bacillati</taxon>
        <taxon>Bacillota</taxon>
        <taxon>Bacilli</taxon>
        <taxon>Bacillales</taxon>
        <taxon>Bacillaceae</taxon>
        <taxon>Marinococcus</taxon>
    </lineage>
</organism>
<proteinExistence type="predicted"/>
<keyword evidence="1" id="KW-1133">Transmembrane helix</keyword>
<protein>
    <submittedName>
        <fullName evidence="3">Uncharacterized conserved protein, DUF58 family, contains vWF domain</fullName>
    </submittedName>
</protein>
<dbReference type="Proteomes" id="UP000199488">
    <property type="component" value="Unassembled WGS sequence"/>
</dbReference>
<feature type="domain" description="DUF58" evidence="2">
    <location>
        <begin position="205"/>
        <end position="316"/>
    </location>
</feature>
<dbReference type="PANTHER" id="PTHR34351">
    <property type="entry name" value="SLR1927 PROTEIN-RELATED"/>
    <property type="match status" value="1"/>
</dbReference>
<evidence type="ECO:0000259" key="2">
    <source>
        <dbReference type="Pfam" id="PF01882"/>
    </source>
</evidence>
<evidence type="ECO:0000313" key="3">
    <source>
        <dbReference type="EMBL" id="SDW85490.1"/>
    </source>
</evidence>
<feature type="transmembrane region" description="Helical" evidence="1">
    <location>
        <begin position="12"/>
        <end position="30"/>
    </location>
</feature>
<evidence type="ECO:0000313" key="4">
    <source>
        <dbReference type="Proteomes" id="UP000199488"/>
    </source>
</evidence>
<accession>A0A1H2WXZ8</accession>
<name>A0A1H2WXZ8_9BACI</name>